<protein>
    <recommendedName>
        <fullName evidence="4">Transposase</fullName>
    </recommendedName>
</protein>
<feature type="compositionally biased region" description="Low complexity" evidence="1">
    <location>
        <begin position="104"/>
        <end position="116"/>
    </location>
</feature>
<accession>A0ABY9HLQ9</accession>
<evidence type="ECO:0000256" key="1">
    <source>
        <dbReference type="SAM" id="MobiDB-lite"/>
    </source>
</evidence>
<evidence type="ECO:0008006" key="4">
    <source>
        <dbReference type="Google" id="ProtNLM"/>
    </source>
</evidence>
<sequence length="129" mass="14062">MIATLVLAQGAAEGYANWVFLQADVTPSGTWIDRWCGLRNAASSLDRDDKSGLPKEHRTFFEELGAWRNYLLHSDAKSRNSLRRAEASFRGAGPLSSASHDRVSGAPATARASRPRAGAWLIRRSVPAP</sequence>
<feature type="region of interest" description="Disordered" evidence="1">
    <location>
        <begin position="90"/>
        <end position="116"/>
    </location>
</feature>
<gene>
    <name evidence="2" type="ORF">P8A18_18905</name>
</gene>
<evidence type="ECO:0000313" key="2">
    <source>
        <dbReference type="EMBL" id="WLQ35364.1"/>
    </source>
</evidence>
<evidence type="ECO:0000313" key="3">
    <source>
        <dbReference type="Proteomes" id="UP001239522"/>
    </source>
</evidence>
<keyword evidence="3" id="KW-1185">Reference proteome</keyword>
<dbReference type="RefSeq" id="WP_306056022.1">
    <property type="nucleotide sequence ID" value="NZ_CP120997.1"/>
</dbReference>
<organism evidence="2 3">
    <name type="scientific">Streptomyces castrisilvae</name>
    <dbReference type="NCBI Taxonomy" id="3033811"/>
    <lineage>
        <taxon>Bacteria</taxon>
        <taxon>Bacillati</taxon>
        <taxon>Actinomycetota</taxon>
        <taxon>Actinomycetes</taxon>
        <taxon>Kitasatosporales</taxon>
        <taxon>Streptomycetaceae</taxon>
        <taxon>Streptomyces</taxon>
    </lineage>
</organism>
<dbReference type="EMBL" id="CP120997">
    <property type="protein sequence ID" value="WLQ35364.1"/>
    <property type="molecule type" value="Genomic_DNA"/>
</dbReference>
<dbReference type="Proteomes" id="UP001239522">
    <property type="component" value="Chromosome"/>
</dbReference>
<name>A0ABY9HLQ9_9ACTN</name>
<proteinExistence type="predicted"/>
<reference evidence="2 3" key="1">
    <citation type="submission" date="2023-03" db="EMBL/GenBank/DDBJ databases">
        <title>Isolation and description of six Streptomyces strains from soil environments, able to metabolize different microbial glucans.</title>
        <authorList>
            <person name="Widen T."/>
            <person name="Larsbrink J."/>
        </authorList>
    </citation>
    <scope>NUCLEOTIDE SEQUENCE [LARGE SCALE GENOMIC DNA]</scope>
    <source>
        <strain evidence="2 3">Mut1</strain>
    </source>
</reference>